<gene>
    <name evidence="5" type="primary">BnaC09g54410D</name>
    <name evidence="4" type="ORF">DARMORV10_C09P62920.1</name>
    <name evidence="5" type="ORF">GSBRNA2T00022794001</name>
</gene>
<dbReference type="SUPFAM" id="SSF52833">
    <property type="entry name" value="Thioredoxin-like"/>
    <property type="match status" value="1"/>
</dbReference>
<protein>
    <submittedName>
        <fullName evidence="4">(rape) hypothetical protein</fullName>
    </submittedName>
    <submittedName>
        <fullName evidence="5">BnaC09g54410D protein</fullName>
    </submittedName>
</protein>
<feature type="compositionally biased region" description="Basic and acidic residues" evidence="2">
    <location>
        <begin position="48"/>
        <end position="58"/>
    </location>
</feature>
<evidence type="ECO:0000313" key="6">
    <source>
        <dbReference type="Proteomes" id="UP000028999"/>
    </source>
</evidence>
<organism evidence="5 6">
    <name type="scientific">Brassica napus</name>
    <name type="common">Rape</name>
    <dbReference type="NCBI Taxonomy" id="3708"/>
    <lineage>
        <taxon>Eukaryota</taxon>
        <taxon>Viridiplantae</taxon>
        <taxon>Streptophyta</taxon>
        <taxon>Embryophyta</taxon>
        <taxon>Tracheophyta</taxon>
        <taxon>Spermatophyta</taxon>
        <taxon>Magnoliopsida</taxon>
        <taxon>eudicotyledons</taxon>
        <taxon>Gunneridae</taxon>
        <taxon>Pentapetalae</taxon>
        <taxon>rosids</taxon>
        <taxon>malvids</taxon>
        <taxon>Brassicales</taxon>
        <taxon>Brassicaceae</taxon>
        <taxon>Brassiceae</taxon>
        <taxon>Brassica</taxon>
    </lineage>
</organism>
<evidence type="ECO:0000259" key="3">
    <source>
        <dbReference type="Pfam" id="PF02114"/>
    </source>
</evidence>
<dbReference type="InterPro" id="IPR051498">
    <property type="entry name" value="Phosducin-like_chap/apop_reg"/>
</dbReference>
<feature type="compositionally biased region" description="Acidic residues" evidence="2">
    <location>
        <begin position="59"/>
        <end position="68"/>
    </location>
</feature>
<dbReference type="PANTHER" id="PTHR45809:SF3">
    <property type="entry name" value="VIRAL IAP-ASSOCIATED FACTOR HOMOLOG"/>
    <property type="match status" value="1"/>
</dbReference>
<dbReference type="GO" id="GO:0005737">
    <property type="term" value="C:cytoplasm"/>
    <property type="evidence" value="ECO:0000318"/>
    <property type="project" value="GO_Central"/>
</dbReference>
<dbReference type="STRING" id="3708.A0A078IZK5"/>
<reference evidence="4" key="3">
    <citation type="submission" date="2021-01" db="EMBL/GenBank/DDBJ databases">
        <authorList>
            <consortium name="Genoscope - CEA"/>
            <person name="William W."/>
        </authorList>
    </citation>
    <scope>NUCLEOTIDE SEQUENCE</scope>
</reference>
<dbReference type="EMBL" id="HG994373">
    <property type="protein sequence ID" value="CAF1784779.1"/>
    <property type="molecule type" value="Genomic_DNA"/>
</dbReference>
<feature type="domain" description="Phosducin" evidence="3">
    <location>
        <begin position="70"/>
        <end position="187"/>
    </location>
</feature>
<reference evidence="5" key="2">
    <citation type="submission" date="2014-06" db="EMBL/GenBank/DDBJ databases">
        <authorList>
            <person name="Genoscope - CEA"/>
        </authorList>
    </citation>
    <scope>NUCLEOTIDE SEQUENCE</scope>
</reference>
<name>A0A078IZK5_BRANA</name>
<dbReference type="AlphaFoldDB" id="A0A078IZK5"/>
<proteinExistence type="inferred from homology"/>
<dbReference type="EMBL" id="LK033614">
    <property type="protein sequence ID" value="CDY57895.1"/>
    <property type="molecule type" value="Genomic_DNA"/>
</dbReference>
<reference evidence="5 6" key="1">
    <citation type="journal article" date="2014" name="Science">
        <title>Plant genetics. Early allopolyploid evolution in the post-Neolithic Brassica napus oilseed genome.</title>
        <authorList>
            <person name="Chalhoub B."/>
            <person name="Denoeud F."/>
            <person name="Liu S."/>
            <person name="Parkin I.A."/>
            <person name="Tang H."/>
            <person name="Wang X."/>
            <person name="Chiquet J."/>
            <person name="Belcram H."/>
            <person name="Tong C."/>
            <person name="Samans B."/>
            <person name="Correa M."/>
            <person name="Da Silva C."/>
            <person name="Just J."/>
            <person name="Falentin C."/>
            <person name="Koh C.S."/>
            <person name="Le Clainche I."/>
            <person name="Bernard M."/>
            <person name="Bento P."/>
            <person name="Noel B."/>
            <person name="Labadie K."/>
            <person name="Alberti A."/>
            <person name="Charles M."/>
            <person name="Arnaud D."/>
            <person name="Guo H."/>
            <person name="Daviaud C."/>
            <person name="Alamery S."/>
            <person name="Jabbari K."/>
            <person name="Zhao M."/>
            <person name="Edger P.P."/>
            <person name="Chelaifa H."/>
            <person name="Tack D."/>
            <person name="Lassalle G."/>
            <person name="Mestiri I."/>
            <person name="Schnel N."/>
            <person name="Le Paslier M.C."/>
            <person name="Fan G."/>
            <person name="Renault V."/>
            <person name="Bayer P.E."/>
            <person name="Golicz A.A."/>
            <person name="Manoli S."/>
            <person name="Lee T.H."/>
            <person name="Thi V.H."/>
            <person name="Chalabi S."/>
            <person name="Hu Q."/>
            <person name="Fan C."/>
            <person name="Tollenaere R."/>
            <person name="Lu Y."/>
            <person name="Battail C."/>
            <person name="Shen J."/>
            <person name="Sidebottom C.H."/>
            <person name="Wang X."/>
            <person name="Canaguier A."/>
            <person name="Chauveau A."/>
            <person name="Berard A."/>
            <person name="Deniot G."/>
            <person name="Guan M."/>
            <person name="Liu Z."/>
            <person name="Sun F."/>
            <person name="Lim Y.P."/>
            <person name="Lyons E."/>
            <person name="Town C.D."/>
            <person name="Bancroft I."/>
            <person name="Wang X."/>
            <person name="Meng J."/>
            <person name="Ma J."/>
            <person name="Pires J.C."/>
            <person name="King G.J."/>
            <person name="Brunel D."/>
            <person name="Delourme R."/>
            <person name="Renard M."/>
            <person name="Aury J.M."/>
            <person name="Adams K.L."/>
            <person name="Batley J."/>
            <person name="Snowdon R.J."/>
            <person name="Tost J."/>
            <person name="Edwards D."/>
            <person name="Zhou Y."/>
            <person name="Hua W."/>
            <person name="Sharpe A.G."/>
            <person name="Paterson A.H."/>
            <person name="Guan C."/>
            <person name="Wincker P."/>
        </authorList>
    </citation>
    <scope>NUCLEOTIDE SEQUENCE [LARGE SCALE GENOMIC DNA]</scope>
    <source>
        <strain evidence="6">cv. Darmor-bzh</strain>
    </source>
</reference>
<dbReference type="PaxDb" id="3708-A0A078IZK5"/>
<dbReference type="InterPro" id="IPR024253">
    <property type="entry name" value="Phosducin_thioredoxin-like_dom"/>
</dbReference>
<evidence type="ECO:0000256" key="2">
    <source>
        <dbReference type="SAM" id="MobiDB-lite"/>
    </source>
</evidence>
<dbReference type="Gene3D" id="3.40.30.10">
    <property type="entry name" value="Glutaredoxin"/>
    <property type="match status" value="1"/>
</dbReference>
<dbReference type="Proteomes" id="UP001295469">
    <property type="component" value="Chromosome C09"/>
</dbReference>
<comment type="similarity">
    <text evidence="1">Belongs to the phosducin family.</text>
</comment>
<dbReference type="Pfam" id="PF02114">
    <property type="entry name" value="Phosducin"/>
    <property type="match status" value="1"/>
</dbReference>
<dbReference type="GO" id="GO:0006457">
    <property type="term" value="P:protein folding"/>
    <property type="evidence" value="ECO:0000318"/>
    <property type="project" value="GO_Central"/>
</dbReference>
<keyword evidence="6" id="KW-1185">Reference proteome</keyword>
<dbReference type="Gramene" id="CDY57895">
    <property type="protein sequence ID" value="CDY57895"/>
    <property type="gene ID" value="GSBRNA2T00022794001"/>
</dbReference>
<evidence type="ECO:0000313" key="4">
    <source>
        <dbReference type="EMBL" id="CAF1784779.1"/>
    </source>
</evidence>
<evidence type="ECO:0000313" key="5">
    <source>
        <dbReference type="EMBL" id="CDY57895.1"/>
    </source>
</evidence>
<dbReference type="CDD" id="cd02988">
    <property type="entry name" value="Phd_like_VIAF"/>
    <property type="match status" value="1"/>
</dbReference>
<evidence type="ECO:0000256" key="1">
    <source>
        <dbReference type="ARBA" id="ARBA00009686"/>
    </source>
</evidence>
<dbReference type="InterPro" id="IPR036249">
    <property type="entry name" value="Thioredoxin-like_sf"/>
</dbReference>
<dbReference type="OMA" id="NVDIEWN"/>
<dbReference type="Proteomes" id="UP000028999">
    <property type="component" value="Unassembled WGS sequence"/>
</dbReference>
<feature type="region of interest" description="Disordered" evidence="2">
    <location>
        <begin position="29"/>
        <end position="68"/>
    </location>
</feature>
<sequence length="256" mass="28787">MADYHFVYKDVEGTSTQWDDIQRKLGNLPEKAPAFKPPAYTPAQDEASAPKDKAWFDEKTEEELEDLEDDKDLDDDRFLEDYRKKRLTELREAAKVRRYGSVTPISSSDFVREVTQASAEVWVVVCLYKDGIAECGLLLGCLEELASRYPGTKFVKIISTDCIPNYPDCNLPTLLVYHHGAVKGTHVGLKSVGRRCTPESVALVLCQSEPVLNDGKSGDDDSSREAVMAGVRRQFIERVVKDHEDKDNDDDGYNSD</sequence>
<dbReference type="PANTHER" id="PTHR45809">
    <property type="entry name" value="VIRAL IAP-ASSOCIATED FACTOR HOMOLOG"/>
    <property type="match status" value="1"/>
</dbReference>
<accession>A0A078IZK5</accession>